<dbReference type="RefSeq" id="WP_201919855.1">
    <property type="nucleotide sequence ID" value="NZ_JAERQG010000002.1"/>
</dbReference>
<keyword evidence="4" id="KW-1185">Reference proteome</keyword>
<keyword evidence="1" id="KW-0472">Membrane</keyword>
<sequence length="86" mass="9695">MKKLLSLLILFLFTLTQELMAQCAMCRATVENNVSNGEAGIANGLNIGILYLFATPYLVIAIIGYLWYRQSKKQKVKINIKDRIVS</sequence>
<dbReference type="Proteomes" id="UP000642920">
    <property type="component" value="Unassembled WGS sequence"/>
</dbReference>
<proteinExistence type="predicted"/>
<feature type="transmembrane region" description="Helical" evidence="1">
    <location>
        <begin position="47"/>
        <end position="68"/>
    </location>
</feature>
<evidence type="ECO:0000313" key="4">
    <source>
        <dbReference type="Proteomes" id="UP000642920"/>
    </source>
</evidence>
<reference evidence="3" key="1">
    <citation type="submission" date="2021-01" db="EMBL/GenBank/DDBJ databases">
        <title>Marivirga sp. nov., isolated from intertidal surface sediments.</title>
        <authorList>
            <person name="Zhang M."/>
        </authorList>
    </citation>
    <scope>NUCLEOTIDE SEQUENCE</scope>
    <source>
        <strain evidence="3">SM1354</strain>
    </source>
</reference>
<gene>
    <name evidence="3" type="ORF">JKP34_08745</name>
</gene>
<accession>A0A937DJW5</accession>
<dbReference type="AlphaFoldDB" id="A0A937DJW5"/>
<keyword evidence="1" id="KW-0812">Transmembrane</keyword>
<name>A0A937DJW5_9BACT</name>
<organism evidence="3 4">
    <name type="scientific">Marivirga atlantica</name>
    <dbReference type="NCBI Taxonomy" id="1548457"/>
    <lineage>
        <taxon>Bacteria</taxon>
        <taxon>Pseudomonadati</taxon>
        <taxon>Bacteroidota</taxon>
        <taxon>Cytophagia</taxon>
        <taxon>Cytophagales</taxon>
        <taxon>Marivirgaceae</taxon>
        <taxon>Marivirga</taxon>
    </lineage>
</organism>
<feature type="signal peptide" evidence="2">
    <location>
        <begin position="1"/>
        <end position="21"/>
    </location>
</feature>
<keyword evidence="2" id="KW-0732">Signal</keyword>
<dbReference type="EMBL" id="JAERQG010000002">
    <property type="protein sequence ID" value="MBL0765334.1"/>
    <property type="molecule type" value="Genomic_DNA"/>
</dbReference>
<evidence type="ECO:0000256" key="1">
    <source>
        <dbReference type="SAM" id="Phobius"/>
    </source>
</evidence>
<comment type="caution">
    <text evidence="3">The sequence shown here is derived from an EMBL/GenBank/DDBJ whole genome shotgun (WGS) entry which is preliminary data.</text>
</comment>
<evidence type="ECO:0000256" key="2">
    <source>
        <dbReference type="SAM" id="SignalP"/>
    </source>
</evidence>
<feature type="chain" id="PRO_5037783535" evidence="2">
    <location>
        <begin position="22"/>
        <end position="86"/>
    </location>
</feature>
<keyword evidence="1" id="KW-1133">Transmembrane helix</keyword>
<protein>
    <submittedName>
        <fullName evidence="3">Uncharacterized protein</fullName>
    </submittedName>
</protein>
<evidence type="ECO:0000313" key="3">
    <source>
        <dbReference type="EMBL" id="MBL0765334.1"/>
    </source>
</evidence>